<keyword evidence="1" id="KW-0472">Membrane</keyword>
<dbReference type="Proteomes" id="UP000184097">
    <property type="component" value="Unassembled WGS sequence"/>
</dbReference>
<organism evidence="2 3">
    <name type="scientific">Butyrivibrio hungatei DSM 14810</name>
    <dbReference type="NCBI Taxonomy" id="1121132"/>
    <lineage>
        <taxon>Bacteria</taxon>
        <taxon>Bacillati</taxon>
        <taxon>Bacillota</taxon>
        <taxon>Clostridia</taxon>
        <taxon>Lachnospirales</taxon>
        <taxon>Lachnospiraceae</taxon>
        <taxon>Butyrivibrio</taxon>
    </lineage>
</organism>
<gene>
    <name evidence="2" type="ORF">SAMN02745247_02330</name>
</gene>
<accession>A0A1M7SRT5</accession>
<dbReference type="AlphaFoldDB" id="A0A1M7SRT5"/>
<evidence type="ECO:0000256" key="1">
    <source>
        <dbReference type="SAM" id="Phobius"/>
    </source>
</evidence>
<feature type="transmembrane region" description="Helical" evidence="1">
    <location>
        <begin position="7"/>
        <end position="27"/>
    </location>
</feature>
<name>A0A1M7SRT5_9FIRM</name>
<evidence type="ECO:0000313" key="3">
    <source>
        <dbReference type="Proteomes" id="UP000184097"/>
    </source>
</evidence>
<reference evidence="2 3" key="1">
    <citation type="submission" date="2016-12" db="EMBL/GenBank/DDBJ databases">
        <authorList>
            <person name="Song W.-J."/>
            <person name="Kurnit D.M."/>
        </authorList>
    </citation>
    <scope>NUCLEOTIDE SEQUENCE [LARGE SCALE GENOMIC DNA]</scope>
    <source>
        <strain evidence="2 3">DSM 14810</strain>
    </source>
</reference>
<protein>
    <recommendedName>
        <fullName evidence="4">TadE-like protein</fullName>
    </recommendedName>
</protein>
<dbReference type="EMBL" id="FRDH01000009">
    <property type="protein sequence ID" value="SHN61235.1"/>
    <property type="molecule type" value="Genomic_DNA"/>
</dbReference>
<proteinExistence type="predicted"/>
<evidence type="ECO:0008006" key="4">
    <source>
        <dbReference type="Google" id="ProtNLM"/>
    </source>
</evidence>
<keyword evidence="1" id="KW-1133">Transmembrane helix</keyword>
<sequence length="144" mass="16350">MTLEASLIVPMVICVFAVLIFFTYYLYGRCVLSQDSYILAFRASINKTAEFKEDPEGYVAAKMDQVLGNKYFGSEKPTVHTRVNGKEIIVTGSNTVRTRAMGRYFLKPKTGWDYIAAGKAKKLDQIKHMRRVKRLKDIAQRSVG</sequence>
<keyword evidence="1" id="KW-0812">Transmembrane</keyword>
<evidence type="ECO:0000313" key="2">
    <source>
        <dbReference type="EMBL" id="SHN61235.1"/>
    </source>
</evidence>